<name>A0ABV0MZ63_9TELE</name>
<evidence type="ECO:0000313" key="9">
    <source>
        <dbReference type="EMBL" id="MEQ2163332.1"/>
    </source>
</evidence>
<keyword evidence="4 8" id="KW-0812">Transmembrane</keyword>
<evidence type="ECO:0000256" key="5">
    <source>
        <dbReference type="ARBA" id="ARBA00022989"/>
    </source>
</evidence>
<dbReference type="InterPro" id="IPR004937">
    <property type="entry name" value="Urea_transporter"/>
</dbReference>
<evidence type="ECO:0000256" key="4">
    <source>
        <dbReference type="ARBA" id="ARBA00022692"/>
    </source>
</evidence>
<keyword evidence="6 8" id="KW-0472">Membrane</keyword>
<sequence>MWIETKTEMEETSRSRASFSRQVLDGVMLCTGDMEHLDKHIQDMSFVLQLPVWGLRGVARVILANNPLSGALILAALYWDSPWQGLLGTLGVLASTLTAVIIGQDSADVAGGLHGFNGMLVSLLMGVFSSAGDWYWWLLLPVILGSAT</sequence>
<dbReference type="Proteomes" id="UP001476798">
    <property type="component" value="Unassembled WGS sequence"/>
</dbReference>
<comment type="subcellular location">
    <subcellularLocation>
        <location evidence="1">Cell membrane</location>
        <topology evidence="1">Multi-pass membrane protein</topology>
    </subcellularLocation>
</comment>
<evidence type="ECO:0000256" key="7">
    <source>
        <dbReference type="ARBA" id="ARBA00033993"/>
    </source>
</evidence>
<proteinExistence type="inferred from homology"/>
<evidence type="ECO:0008006" key="11">
    <source>
        <dbReference type="Google" id="ProtNLM"/>
    </source>
</evidence>
<evidence type="ECO:0000256" key="2">
    <source>
        <dbReference type="ARBA" id="ARBA00005914"/>
    </source>
</evidence>
<feature type="non-terminal residue" evidence="9">
    <location>
        <position position="148"/>
    </location>
</feature>
<dbReference type="EMBL" id="JAHRIO010014127">
    <property type="protein sequence ID" value="MEQ2163332.1"/>
    <property type="molecule type" value="Genomic_DNA"/>
</dbReference>
<keyword evidence="10" id="KW-1185">Reference proteome</keyword>
<protein>
    <recommendedName>
        <fullName evidence="11">Urea transporter</fullName>
    </recommendedName>
</protein>
<comment type="caution">
    <text evidence="9">The sequence shown here is derived from an EMBL/GenBank/DDBJ whole genome shotgun (WGS) entry which is preliminary data.</text>
</comment>
<evidence type="ECO:0000256" key="8">
    <source>
        <dbReference type="SAM" id="Phobius"/>
    </source>
</evidence>
<feature type="transmembrane region" description="Helical" evidence="8">
    <location>
        <begin position="58"/>
        <end position="79"/>
    </location>
</feature>
<keyword evidence="5 8" id="KW-1133">Transmembrane helix</keyword>
<dbReference type="Pfam" id="PF03253">
    <property type="entry name" value="UT"/>
    <property type="match status" value="1"/>
</dbReference>
<comment type="catalytic activity">
    <reaction evidence="7">
        <text>urea(in) = urea(out)</text>
        <dbReference type="Rhea" id="RHEA:32799"/>
        <dbReference type="ChEBI" id="CHEBI:16199"/>
    </reaction>
</comment>
<evidence type="ECO:0000256" key="3">
    <source>
        <dbReference type="ARBA" id="ARBA00022475"/>
    </source>
</evidence>
<keyword evidence="3" id="KW-1003">Cell membrane</keyword>
<evidence type="ECO:0000313" key="10">
    <source>
        <dbReference type="Proteomes" id="UP001476798"/>
    </source>
</evidence>
<gene>
    <name evidence="9" type="ORF">GOODEAATRI_028921</name>
</gene>
<reference evidence="9 10" key="1">
    <citation type="submission" date="2021-06" db="EMBL/GenBank/DDBJ databases">
        <authorList>
            <person name="Palmer J.M."/>
        </authorList>
    </citation>
    <scope>NUCLEOTIDE SEQUENCE [LARGE SCALE GENOMIC DNA]</scope>
    <source>
        <strain evidence="9 10">GA_2019</strain>
        <tissue evidence="9">Muscle</tissue>
    </source>
</reference>
<dbReference type="Gene3D" id="1.10.3430.10">
    <property type="entry name" value="Ammonium transporter AmtB like domains"/>
    <property type="match status" value="1"/>
</dbReference>
<feature type="transmembrane region" description="Helical" evidence="8">
    <location>
        <begin position="115"/>
        <end position="137"/>
    </location>
</feature>
<dbReference type="PANTHER" id="PTHR10464:SF9">
    <property type="entry name" value="UREA TRANSPORTER"/>
    <property type="match status" value="1"/>
</dbReference>
<organism evidence="9 10">
    <name type="scientific">Goodea atripinnis</name>
    <dbReference type="NCBI Taxonomy" id="208336"/>
    <lineage>
        <taxon>Eukaryota</taxon>
        <taxon>Metazoa</taxon>
        <taxon>Chordata</taxon>
        <taxon>Craniata</taxon>
        <taxon>Vertebrata</taxon>
        <taxon>Euteleostomi</taxon>
        <taxon>Actinopterygii</taxon>
        <taxon>Neopterygii</taxon>
        <taxon>Teleostei</taxon>
        <taxon>Neoteleostei</taxon>
        <taxon>Acanthomorphata</taxon>
        <taxon>Ovalentaria</taxon>
        <taxon>Atherinomorphae</taxon>
        <taxon>Cyprinodontiformes</taxon>
        <taxon>Goodeidae</taxon>
        <taxon>Goodea</taxon>
    </lineage>
</organism>
<evidence type="ECO:0000256" key="1">
    <source>
        <dbReference type="ARBA" id="ARBA00004651"/>
    </source>
</evidence>
<dbReference type="InterPro" id="IPR029020">
    <property type="entry name" value="Ammonium/urea_transptr"/>
</dbReference>
<accession>A0ABV0MZ63</accession>
<dbReference type="PANTHER" id="PTHR10464">
    <property type="entry name" value="UREA TRANSPORTER"/>
    <property type="match status" value="1"/>
</dbReference>
<evidence type="ECO:0000256" key="6">
    <source>
        <dbReference type="ARBA" id="ARBA00023136"/>
    </source>
</evidence>
<comment type="similarity">
    <text evidence="2">Belongs to the urea transporter family.</text>
</comment>
<feature type="transmembrane region" description="Helical" evidence="8">
    <location>
        <begin position="85"/>
        <end position="103"/>
    </location>
</feature>